<dbReference type="GO" id="GO:0061630">
    <property type="term" value="F:ubiquitin protein ligase activity"/>
    <property type="evidence" value="ECO:0007669"/>
    <property type="project" value="TreeGrafter"/>
</dbReference>
<evidence type="ECO:0000256" key="4">
    <source>
        <dbReference type="PROSITE-ProRule" id="PRU00175"/>
    </source>
</evidence>
<evidence type="ECO:0000256" key="3">
    <source>
        <dbReference type="ARBA" id="ARBA00022833"/>
    </source>
</evidence>
<reference evidence="8" key="2">
    <citation type="submission" date="2015-01" db="EMBL/GenBank/DDBJ databases">
        <title>Evolutionary Origins and Diversification of the Mycorrhizal Mutualists.</title>
        <authorList>
            <consortium name="DOE Joint Genome Institute"/>
            <consortium name="Mycorrhizal Genomics Consortium"/>
            <person name="Kohler A."/>
            <person name="Kuo A."/>
            <person name="Nagy L.G."/>
            <person name="Floudas D."/>
            <person name="Copeland A."/>
            <person name="Barry K.W."/>
            <person name="Cichocki N."/>
            <person name="Veneault-Fourrey C."/>
            <person name="LaButti K."/>
            <person name="Lindquist E.A."/>
            <person name="Lipzen A."/>
            <person name="Lundell T."/>
            <person name="Morin E."/>
            <person name="Murat C."/>
            <person name="Riley R."/>
            <person name="Ohm R."/>
            <person name="Sun H."/>
            <person name="Tunlid A."/>
            <person name="Henrissat B."/>
            <person name="Grigoriev I.V."/>
            <person name="Hibbett D.S."/>
            <person name="Martin F."/>
        </authorList>
    </citation>
    <scope>NUCLEOTIDE SEQUENCE [LARGE SCALE GENOMIC DNA]</scope>
    <source>
        <strain evidence="8">MAFF 305830</strain>
    </source>
</reference>
<dbReference type="GO" id="GO:0006511">
    <property type="term" value="P:ubiquitin-dependent protein catabolic process"/>
    <property type="evidence" value="ECO:0007669"/>
    <property type="project" value="TreeGrafter"/>
</dbReference>
<dbReference type="InterPro" id="IPR001841">
    <property type="entry name" value="Znf_RING"/>
</dbReference>
<dbReference type="PANTHER" id="PTHR22765:SF416">
    <property type="entry name" value="E3 UBIQUITIN-PROTEIN LIGASE GODZILLA"/>
    <property type="match status" value="1"/>
</dbReference>
<dbReference type="OrthoDB" id="8062037at2759"/>
<feature type="compositionally biased region" description="Polar residues" evidence="5">
    <location>
        <begin position="154"/>
        <end position="186"/>
    </location>
</feature>
<organism evidence="7 8">
    <name type="scientific">Serendipita vermifera MAFF 305830</name>
    <dbReference type="NCBI Taxonomy" id="933852"/>
    <lineage>
        <taxon>Eukaryota</taxon>
        <taxon>Fungi</taxon>
        <taxon>Dikarya</taxon>
        <taxon>Basidiomycota</taxon>
        <taxon>Agaricomycotina</taxon>
        <taxon>Agaricomycetes</taxon>
        <taxon>Sebacinales</taxon>
        <taxon>Serendipitaceae</taxon>
        <taxon>Serendipita</taxon>
    </lineage>
</organism>
<feature type="domain" description="RING-type" evidence="6">
    <location>
        <begin position="304"/>
        <end position="346"/>
    </location>
</feature>
<dbReference type="EMBL" id="KN824306">
    <property type="protein sequence ID" value="KIM26402.1"/>
    <property type="molecule type" value="Genomic_DNA"/>
</dbReference>
<evidence type="ECO:0000256" key="1">
    <source>
        <dbReference type="ARBA" id="ARBA00022723"/>
    </source>
</evidence>
<dbReference type="InterPro" id="IPR051826">
    <property type="entry name" value="E3_ubiquitin-ligase_domain"/>
</dbReference>
<keyword evidence="3" id="KW-0862">Zinc</keyword>
<dbReference type="GO" id="GO:0008270">
    <property type="term" value="F:zinc ion binding"/>
    <property type="evidence" value="ECO:0007669"/>
    <property type="project" value="UniProtKB-KW"/>
</dbReference>
<gene>
    <name evidence="7" type="ORF">M408DRAFT_16925</name>
</gene>
<dbReference type="SMART" id="SM00184">
    <property type="entry name" value="RING"/>
    <property type="match status" value="1"/>
</dbReference>
<sequence>MATAATATSLLTGTTDILSTLSSDSPSGPQVSPTRARTAWDTLESLFYLRSDRESTISPHIQLFRDLALAVLSSRSSYAPRITPESRAGRTPLPVGSFERFLVDLNANVRLSLREDYGRRGSPGVDVPRRLNWWRAYQFPSVHVQQTSSSTSQEENTPVAGTNAPGSQGSPPGNDESTQNAATATNSGTLVPVVIVGLRSLARDPQHRPSSPSSIPPETTSGAGASGPRTTGQGDPVPTSSSTDEVDAITSSYVIIVLGGHYPPEHRYASATGSDDSNELDMLWYVDTSLLCSVECGMLTIEQCLICLEEYADDAEVRLLGCTHAFHRSCVDRWLTEGQNGCPLCRAQGVPR</sequence>
<feature type="region of interest" description="Disordered" evidence="5">
    <location>
        <begin position="203"/>
        <end position="245"/>
    </location>
</feature>
<evidence type="ECO:0000313" key="7">
    <source>
        <dbReference type="EMBL" id="KIM26402.1"/>
    </source>
</evidence>
<feature type="compositionally biased region" description="Polar residues" evidence="5">
    <location>
        <begin position="218"/>
        <end position="245"/>
    </location>
</feature>
<evidence type="ECO:0000259" key="6">
    <source>
        <dbReference type="PROSITE" id="PS50089"/>
    </source>
</evidence>
<name>A0A0C2XB25_SERVB</name>
<proteinExistence type="predicted"/>
<reference evidence="7 8" key="1">
    <citation type="submission" date="2014-04" db="EMBL/GenBank/DDBJ databases">
        <authorList>
            <consortium name="DOE Joint Genome Institute"/>
            <person name="Kuo A."/>
            <person name="Zuccaro A."/>
            <person name="Kohler A."/>
            <person name="Nagy L.G."/>
            <person name="Floudas D."/>
            <person name="Copeland A."/>
            <person name="Barry K.W."/>
            <person name="Cichocki N."/>
            <person name="Veneault-Fourrey C."/>
            <person name="LaButti K."/>
            <person name="Lindquist E.A."/>
            <person name="Lipzen A."/>
            <person name="Lundell T."/>
            <person name="Morin E."/>
            <person name="Murat C."/>
            <person name="Sun H."/>
            <person name="Tunlid A."/>
            <person name="Henrissat B."/>
            <person name="Grigoriev I.V."/>
            <person name="Hibbett D.S."/>
            <person name="Martin F."/>
            <person name="Nordberg H.P."/>
            <person name="Cantor M.N."/>
            <person name="Hua S.X."/>
        </authorList>
    </citation>
    <scope>NUCLEOTIDE SEQUENCE [LARGE SCALE GENOMIC DNA]</scope>
    <source>
        <strain evidence="7 8">MAFF 305830</strain>
    </source>
</reference>
<feature type="region of interest" description="Disordered" evidence="5">
    <location>
        <begin position="144"/>
        <end position="186"/>
    </location>
</feature>
<dbReference type="InterPro" id="IPR013083">
    <property type="entry name" value="Znf_RING/FYVE/PHD"/>
</dbReference>
<keyword evidence="1" id="KW-0479">Metal-binding</keyword>
<dbReference type="Pfam" id="PF13639">
    <property type="entry name" value="zf-RING_2"/>
    <property type="match status" value="1"/>
</dbReference>
<evidence type="ECO:0000256" key="2">
    <source>
        <dbReference type="ARBA" id="ARBA00022771"/>
    </source>
</evidence>
<dbReference type="PROSITE" id="PS50089">
    <property type="entry name" value="ZF_RING_2"/>
    <property type="match status" value="1"/>
</dbReference>
<dbReference type="PANTHER" id="PTHR22765">
    <property type="entry name" value="RING FINGER AND PROTEASE ASSOCIATED DOMAIN-CONTAINING"/>
    <property type="match status" value="1"/>
</dbReference>
<dbReference type="AlphaFoldDB" id="A0A0C2XB25"/>
<dbReference type="SMART" id="SM00744">
    <property type="entry name" value="RINGv"/>
    <property type="match status" value="1"/>
</dbReference>
<dbReference type="SUPFAM" id="SSF57850">
    <property type="entry name" value="RING/U-box"/>
    <property type="match status" value="1"/>
</dbReference>
<evidence type="ECO:0000256" key="5">
    <source>
        <dbReference type="SAM" id="MobiDB-lite"/>
    </source>
</evidence>
<keyword evidence="8" id="KW-1185">Reference proteome</keyword>
<dbReference type="InterPro" id="IPR011016">
    <property type="entry name" value="Znf_RING-CH"/>
</dbReference>
<dbReference type="HOGENOM" id="CLU_727838_0_0_1"/>
<keyword evidence="2 4" id="KW-0863">Zinc-finger</keyword>
<protein>
    <recommendedName>
        <fullName evidence="6">RING-type domain-containing protein</fullName>
    </recommendedName>
</protein>
<accession>A0A0C2XB25</accession>
<dbReference type="Gene3D" id="3.30.40.10">
    <property type="entry name" value="Zinc/RING finger domain, C3HC4 (zinc finger)"/>
    <property type="match status" value="1"/>
</dbReference>
<dbReference type="GO" id="GO:0005737">
    <property type="term" value="C:cytoplasm"/>
    <property type="evidence" value="ECO:0007669"/>
    <property type="project" value="TreeGrafter"/>
</dbReference>
<dbReference type="Proteomes" id="UP000054097">
    <property type="component" value="Unassembled WGS sequence"/>
</dbReference>
<dbReference type="STRING" id="933852.A0A0C2XB25"/>
<evidence type="ECO:0000313" key="8">
    <source>
        <dbReference type="Proteomes" id="UP000054097"/>
    </source>
</evidence>